<dbReference type="AlphaFoldDB" id="A0A0L7QPK5"/>
<dbReference type="EC" id="2.7.1.23" evidence="2"/>
<dbReference type="PANTHER" id="PTHR13158:SF5">
    <property type="entry name" value="NAD KINASE 2, MITOCHONDRIAL"/>
    <property type="match status" value="1"/>
</dbReference>
<dbReference type="InterPro" id="IPR016064">
    <property type="entry name" value="NAD/diacylglycerol_kinase_sf"/>
</dbReference>
<dbReference type="GO" id="GO:0019674">
    <property type="term" value="P:NAD+ metabolic process"/>
    <property type="evidence" value="ECO:0007669"/>
    <property type="project" value="TreeGrafter"/>
</dbReference>
<protein>
    <recommendedName>
        <fullName evidence="2">NAD(+) kinase</fullName>
        <ecNumber evidence="2">2.7.1.23</ecNumber>
    </recommendedName>
</protein>
<dbReference type="STRING" id="597456.A0A0L7QPK5"/>
<dbReference type="InterPro" id="IPR017438">
    <property type="entry name" value="ATP-NAD_kinase_N"/>
</dbReference>
<gene>
    <name evidence="3" type="ORF">WH47_07730</name>
</gene>
<dbReference type="GO" id="GO:0005739">
    <property type="term" value="C:mitochondrion"/>
    <property type="evidence" value="ECO:0007669"/>
    <property type="project" value="TreeGrafter"/>
</dbReference>
<proteinExistence type="inferred from homology"/>
<evidence type="ECO:0000313" key="3">
    <source>
        <dbReference type="EMBL" id="KOC60567.1"/>
    </source>
</evidence>
<dbReference type="EMBL" id="KQ414811">
    <property type="protein sequence ID" value="KOC60567.1"/>
    <property type="molecule type" value="Genomic_DNA"/>
</dbReference>
<keyword evidence="3" id="KW-0418">Kinase</keyword>
<evidence type="ECO:0000256" key="1">
    <source>
        <dbReference type="ARBA" id="ARBA00010995"/>
    </source>
</evidence>
<reference evidence="3 4" key="1">
    <citation type="submission" date="2015-07" db="EMBL/GenBank/DDBJ databases">
        <title>The genome of Habropoda laboriosa.</title>
        <authorList>
            <person name="Pan H."/>
            <person name="Kapheim K."/>
        </authorList>
    </citation>
    <scope>NUCLEOTIDE SEQUENCE [LARGE SCALE GENOMIC DNA]</scope>
    <source>
        <strain evidence="3">0110345459</strain>
    </source>
</reference>
<keyword evidence="4" id="KW-1185">Reference proteome</keyword>
<accession>A0A0L7QPK5</accession>
<dbReference type="PANTHER" id="PTHR13158">
    <property type="match status" value="1"/>
</dbReference>
<organism evidence="3 4">
    <name type="scientific">Habropoda laboriosa</name>
    <dbReference type="NCBI Taxonomy" id="597456"/>
    <lineage>
        <taxon>Eukaryota</taxon>
        <taxon>Metazoa</taxon>
        <taxon>Ecdysozoa</taxon>
        <taxon>Arthropoda</taxon>
        <taxon>Hexapoda</taxon>
        <taxon>Insecta</taxon>
        <taxon>Pterygota</taxon>
        <taxon>Neoptera</taxon>
        <taxon>Endopterygota</taxon>
        <taxon>Hymenoptera</taxon>
        <taxon>Apocrita</taxon>
        <taxon>Aculeata</taxon>
        <taxon>Apoidea</taxon>
        <taxon>Anthophila</taxon>
        <taxon>Apidae</taxon>
        <taxon>Habropoda</taxon>
    </lineage>
</organism>
<keyword evidence="3" id="KW-0808">Transferase</keyword>
<dbReference type="Gene3D" id="3.40.50.10330">
    <property type="entry name" value="Probable inorganic polyphosphate/atp-NAD kinase, domain 1"/>
    <property type="match status" value="1"/>
</dbReference>
<dbReference type="SUPFAM" id="SSF111331">
    <property type="entry name" value="NAD kinase/diacylglycerol kinase-like"/>
    <property type="match status" value="1"/>
</dbReference>
<evidence type="ECO:0000313" key="4">
    <source>
        <dbReference type="Proteomes" id="UP000053825"/>
    </source>
</evidence>
<dbReference type="Pfam" id="PF01513">
    <property type="entry name" value="NAD_kinase"/>
    <property type="match status" value="1"/>
</dbReference>
<sequence length="406" mass="46456">MKISSCLNNTPYRPRKVLGVSRLSFLEFLRFQNPELNEDQILSKMKEQGKDPVEILTEHQRQIACEQNLAAVLRKLDISFRITKRMGDASKCVNWADLVVPIGGDGTFLLASNLIKDNRKPVFGINPNVSGRGNIFALPSKYAVDIESIFEKLYTGKYTLLMRSRIRTIMNGEGLYGRPFHIHEKSRTRGERRDETLVRSTQRKIADSLQPRQRILPWLALNELKISTRCILKRGDKHCSREIQVFMGEFLAARPISFHVQVEEQETFFIRCTGICVCTGSGSRSWYKSMNSQSGETVRSIVEIATGKKLSPEETNELLYKYHRALLYPPEGLQMTYAIREMYHTTRCTKYKCCPDRQRCFKLTVKSRGFDAGLVIDGSISLPFNDGTTASFEIKPEYSLRNIVLS</sequence>
<dbReference type="Proteomes" id="UP000053825">
    <property type="component" value="Unassembled WGS sequence"/>
</dbReference>
<dbReference type="GO" id="GO:0003951">
    <property type="term" value="F:NAD+ kinase activity"/>
    <property type="evidence" value="ECO:0007669"/>
    <property type="project" value="UniProtKB-EC"/>
</dbReference>
<name>A0A0L7QPK5_9HYME</name>
<dbReference type="GO" id="GO:0006741">
    <property type="term" value="P:NADP+ biosynthetic process"/>
    <property type="evidence" value="ECO:0007669"/>
    <property type="project" value="InterPro"/>
</dbReference>
<dbReference type="InterPro" id="IPR002504">
    <property type="entry name" value="NADK"/>
</dbReference>
<evidence type="ECO:0000256" key="2">
    <source>
        <dbReference type="ARBA" id="ARBA00012120"/>
    </source>
</evidence>
<comment type="similarity">
    <text evidence="1">Belongs to the NAD kinase family.</text>
</comment>
<dbReference type="OrthoDB" id="185618at2759"/>